<dbReference type="Gene3D" id="3.40.50.150">
    <property type="entry name" value="Vaccinia Virus protein VP39"/>
    <property type="match status" value="1"/>
</dbReference>
<dbReference type="InterPro" id="IPR007213">
    <property type="entry name" value="Ppm1/Ppm2/Tcmp"/>
</dbReference>
<feature type="binding site" evidence="9">
    <location>
        <begin position="145"/>
        <end position="146"/>
    </location>
    <ligand>
        <name>S-adenosyl-L-methionine</name>
        <dbReference type="ChEBI" id="CHEBI:59789"/>
    </ligand>
</feature>
<feature type="binding site" evidence="9">
    <location>
        <position position="75"/>
    </location>
    <ligand>
        <name>S-adenosyl-L-methionine</name>
        <dbReference type="ChEBI" id="CHEBI:59789"/>
    </ligand>
</feature>
<sequence>MEVLETDLDALRCRMSATKMGYIDDPYIQYFLPRRSIHKPPIINRGTYVRTWSIDHVLENFLSKLEGKKQIISLGAGTDTRAFRFLTKLPKESIKFIELDLYPNCVRKIQSIAKQEALQAMLGVYTIDAKKGILLSESLDILPFDIRRIPETGLPERANQGLPTIVLSECCLCYLEPKEANSICQWFRERFSCVGILVYEPIQGMDSFGKMMKSNLASRGIYLKTLDSYNTVEDQEKRFTDNGFQHTTVLDFAALEREWIPETEKKRIAKIEMLDELEEWDLLAKHYCLVFTTTHSLYEKLNLQKGNDQPNG</sequence>
<evidence type="ECO:0000256" key="4">
    <source>
        <dbReference type="ARBA" id="ARBA00017497"/>
    </source>
</evidence>
<dbReference type="OrthoDB" id="203237at2759"/>
<keyword evidence="6 8" id="KW-0808">Transferase</keyword>
<dbReference type="STRING" id="653667.S9XJB6"/>
<evidence type="ECO:0000256" key="8">
    <source>
        <dbReference type="PIRNR" id="PIRNR016305"/>
    </source>
</evidence>
<gene>
    <name evidence="10" type="ORF">SPOG_03041</name>
</gene>
<dbReference type="EMBL" id="KE546988">
    <property type="protein sequence ID" value="EPY53726.1"/>
    <property type="molecule type" value="Genomic_DNA"/>
</dbReference>
<feature type="binding site" evidence="9">
    <location>
        <position position="169"/>
    </location>
    <ligand>
        <name>S-adenosyl-L-methionine</name>
        <dbReference type="ChEBI" id="CHEBI:59789"/>
    </ligand>
</feature>
<dbReference type="eggNOG" id="KOG2918">
    <property type="taxonomic scope" value="Eukaryota"/>
</dbReference>
<dbReference type="GO" id="GO:0032259">
    <property type="term" value="P:methylation"/>
    <property type="evidence" value="ECO:0007669"/>
    <property type="project" value="UniProtKB-KW"/>
</dbReference>
<evidence type="ECO:0000256" key="3">
    <source>
        <dbReference type="ARBA" id="ARBA00012834"/>
    </source>
</evidence>
<evidence type="ECO:0000313" key="10">
    <source>
        <dbReference type="EMBL" id="EPY53726.1"/>
    </source>
</evidence>
<evidence type="ECO:0000256" key="7">
    <source>
        <dbReference type="ARBA" id="ARBA00022691"/>
    </source>
</evidence>
<dbReference type="InterPro" id="IPR016651">
    <property type="entry name" value="LCMT1"/>
</dbReference>
<reference evidence="10 11" key="1">
    <citation type="journal article" date="2011" name="Science">
        <title>Comparative functional genomics of the fission yeasts.</title>
        <authorList>
            <person name="Rhind N."/>
            <person name="Chen Z."/>
            <person name="Yassour M."/>
            <person name="Thompson D.A."/>
            <person name="Haas B.J."/>
            <person name="Habib N."/>
            <person name="Wapinski I."/>
            <person name="Roy S."/>
            <person name="Lin M.F."/>
            <person name="Heiman D.I."/>
            <person name="Young S.K."/>
            <person name="Furuya K."/>
            <person name="Guo Y."/>
            <person name="Pidoux A."/>
            <person name="Chen H.M."/>
            <person name="Robbertse B."/>
            <person name="Goldberg J.M."/>
            <person name="Aoki K."/>
            <person name="Bayne E.H."/>
            <person name="Berlin A.M."/>
            <person name="Desjardins C.A."/>
            <person name="Dobbs E."/>
            <person name="Dukaj L."/>
            <person name="Fan L."/>
            <person name="FitzGerald M.G."/>
            <person name="French C."/>
            <person name="Gujja S."/>
            <person name="Hansen K."/>
            <person name="Keifenheim D."/>
            <person name="Levin J.Z."/>
            <person name="Mosher R.A."/>
            <person name="Mueller C.A."/>
            <person name="Pfiffner J."/>
            <person name="Priest M."/>
            <person name="Russ C."/>
            <person name="Smialowska A."/>
            <person name="Swoboda P."/>
            <person name="Sykes S.M."/>
            <person name="Vaughn M."/>
            <person name="Vengrova S."/>
            <person name="Yoder R."/>
            <person name="Zeng Q."/>
            <person name="Allshire R."/>
            <person name="Baulcombe D."/>
            <person name="Birren B.W."/>
            <person name="Brown W."/>
            <person name="Ekwall K."/>
            <person name="Kellis M."/>
            <person name="Leatherwood J."/>
            <person name="Levin H."/>
            <person name="Margalit H."/>
            <person name="Martienssen R."/>
            <person name="Nieduszynski C.A."/>
            <person name="Spatafora J.W."/>
            <person name="Friedman N."/>
            <person name="Dalgaard J.Z."/>
            <person name="Baumann P."/>
            <person name="Niki H."/>
            <person name="Regev A."/>
            <person name="Nusbaum C."/>
        </authorList>
    </citation>
    <scope>NUCLEOTIDE SEQUENCE [LARGE SCALE GENOMIC DNA]</scope>
    <source>
        <strain evidence="11">OY26 / ATCC MYA-4695 / CBS 11777 / NBRC 106824 / NRRL Y48691</strain>
    </source>
</reference>
<dbReference type="PIRSF" id="PIRSF016305">
    <property type="entry name" value="LCM_mtfrase"/>
    <property type="match status" value="1"/>
</dbReference>
<evidence type="ECO:0000256" key="1">
    <source>
        <dbReference type="ARBA" id="ARBA00000724"/>
    </source>
</evidence>
<comment type="catalytic activity">
    <reaction evidence="1 8">
        <text>[phosphatase 2A protein]-C-terminal L-leucine + S-adenosyl-L-methionine = [phosphatase 2A protein]-C-terminal L-leucine methyl ester + S-adenosyl-L-homocysteine</text>
        <dbReference type="Rhea" id="RHEA:48544"/>
        <dbReference type="Rhea" id="RHEA-COMP:12134"/>
        <dbReference type="Rhea" id="RHEA-COMP:12135"/>
        <dbReference type="ChEBI" id="CHEBI:57856"/>
        <dbReference type="ChEBI" id="CHEBI:59789"/>
        <dbReference type="ChEBI" id="CHEBI:90516"/>
        <dbReference type="ChEBI" id="CHEBI:90517"/>
        <dbReference type="EC" id="2.1.1.233"/>
    </reaction>
</comment>
<dbReference type="GeneID" id="25037360"/>
<evidence type="ECO:0000256" key="9">
    <source>
        <dbReference type="PIRSR" id="PIRSR016305-1"/>
    </source>
</evidence>
<dbReference type="Proteomes" id="UP000015464">
    <property type="component" value="Unassembled WGS sequence"/>
</dbReference>
<organism evidence="10 11">
    <name type="scientific">Schizosaccharomyces cryophilus (strain OY26 / ATCC MYA-4695 / CBS 11777 / NBRC 106824 / NRRL Y48691)</name>
    <name type="common">Fission yeast</name>
    <dbReference type="NCBI Taxonomy" id="653667"/>
    <lineage>
        <taxon>Eukaryota</taxon>
        <taxon>Fungi</taxon>
        <taxon>Dikarya</taxon>
        <taxon>Ascomycota</taxon>
        <taxon>Taphrinomycotina</taxon>
        <taxon>Schizosaccharomycetes</taxon>
        <taxon>Schizosaccharomycetales</taxon>
        <taxon>Schizosaccharomycetaceae</taxon>
        <taxon>Schizosaccharomyces</taxon>
    </lineage>
</organism>
<evidence type="ECO:0000256" key="5">
    <source>
        <dbReference type="ARBA" id="ARBA00022603"/>
    </source>
</evidence>
<name>S9XJB6_SCHCR</name>
<evidence type="ECO:0000313" key="11">
    <source>
        <dbReference type="Proteomes" id="UP000015464"/>
    </source>
</evidence>
<feature type="binding site" evidence="9">
    <location>
        <position position="50"/>
    </location>
    <ligand>
        <name>S-adenosyl-L-methionine</name>
        <dbReference type="ChEBI" id="CHEBI:59789"/>
    </ligand>
</feature>
<accession>S9XJB6</accession>
<keyword evidence="7 8" id="KW-0949">S-adenosyl-L-methionine</keyword>
<dbReference type="SUPFAM" id="SSF53335">
    <property type="entry name" value="S-adenosyl-L-methionine-dependent methyltransferases"/>
    <property type="match status" value="1"/>
</dbReference>
<evidence type="ECO:0000256" key="2">
    <source>
        <dbReference type="ARBA" id="ARBA00010703"/>
    </source>
</evidence>
<comment type="similarity">
    <text evidence="2 8">Belongs to the methyltransferase superfamily. LCMT family.</text>
</comment>
<dbReference type="GO" id="GO:0018423">
    <property type="term" value="F:protein C-terminal leucine carboxyl O-methyltransferase activity"/>
    <property type="evidence" value="ECO:0007669"/>
    <property type="project" value="UniProtKB-EC"/>
</dbReference>
<dbReference type="Pfam" id="PF04072">
    <property type="entry name" value="LCM"/>
    <property type="match status" value="1"/>
</dbReference>
<dbReference type="OMA" id="IIYEPIR"/>
<keyword evidence="11" id="KW-1185">Reference proteome</keyword>
<dbReference type="EC" id="2.1.1.233" evidence="3 8"/>
<dbReference type="AlphaFoldDB" id="S9XJB6"/>
<dbReference type="PANTHER" id="PTHR13600">
    <property type="entry name" value="LEUCINE CARBOXYL METHYLTRANSFERASE"/>
    <property type="match status" value="1"/>
</dbReference>
<dbReference type="InterPro" id="IPR029063">
    <property type="entry name" value="SAM-dependent_MTases_sf"/>
</dbReference>
<comment type="function">
    <text evidence="8">Methylates the carboxyl group of the C-terminal leucine residue of protein phosphatase 2A catalytic subunits to form alpha-leucine ester residues.</text>
</comment>
<proteinExistence type="inferred from homology"/>
<dbReference type="PANTHER" id="PTHR13600:SF21">
    <property type="entry name" value="LEUCINE CARBOXYL METHYLTRANSFERASE 1"/>
    <property type="match status" value="1"/>
</dbReference>
<protein>
    <recommendedName>
        <fullName evidence="4 8">Leucine carboxyl methyltransferase 1</fullName>
        <ecNumber evidence="3 8">2.1.1.233</ecNumber>
    </recommendedName>
</protein>
<dbReference type="HOGENOM" id="CLU_031312_1_0_1"/>
<dbReference type="RefSeq" id="XP_013021154.1">
    <property type="nucleotide sequence ID" value="XM_013165700.1"/>
</dbReference>
<evidence type="ECO:0000256" key="6">
    <source>
        <dbReference type="ARBA" id="ARBA00022679"/>
    </source>
</evidence>
<keyword evidence="5 8" id="KW-0489">Methyltransferase</keyword>